<reference evidence="1 2" key="1">
    <citation type="submission" date="2019-07" db="EMBL/GenBank/DDBJ databases">
        <title>Whole genome shotgun sequence of Novosphingobium sediminis NBRC 106119.</title>
        <authorList>
            <person name="Hosoyama A."/>
            <person name="Uohara A."/>
            <person name="Ohji S."/>
            <person name="Ichikawa N."/>
        </authorList>
    </citation>
    <scope>NUCLEOTIDE SEQUENCE [LARGE SCALE GENOMIC DNA]</scope>
    <source>
        <strain evidence="1 2">NBRC 106119</strain>
    </source>
</reference>
<sequence>MVIERVAGREPLAALLFDREDRPAADAVADLAVGPDGFSVLNSAQAPQGSAELLRDGLTFDLTGLAPAPKCDVPGVVHRVALPGDFDCDALDATWFMVGPHLAGAENLLPVLRVAAAILRHLTQLPGLQAIVWRPARIAMSPAWFSEAVGVWLAGGPFPALALTALARHEHGIESEGLGFLTGQEFLLHAPSGGPNRQHSRIAVRLTDWLVTHGPVDTPQEVVLAGVGAVWIEPEGNRKLNVEQR</sequence>
<evidence type="ECO:0000313" key="2">
    <source>
        <dbReference type="Proteomes" id="UP000321464"/>
    </source>
</evidence>
<dbReference type="Proteomes" id="UP000321464">
    <property type="component" value="Unassembled WGS sequence"/>
</dbReference>
<comment type="caution">
    <text evidence="1">The sequence shown here is derived from an EMBL/GenBank/DDBJ whole genome shotgun (WGS) entry which is preliminary data.</text>
</comment>
<proteinExistence type="predicted"/>
<organism evidence="1 2">
    <name type="scientific">Novosphingobium sediminis</name>
    <dbReference type="NCBI Taxonomy" id="707214"/>
    <lineage>
        <taxon>Bacteria</taxon>
        <taxon>Pseudomonadati</taxon>
        <taxon>Pseudomonadota</taxon>
        <taxon>Alphaproteobacteria</taxon>
        <taxon>Sphingomonadales</taxon>
        <taxon>Sphingomonadaceae</taxon>
        <taxon>Novosphingobium</taxon>
    </lineage>
</organism>
<name>A0A512AGK6_9SPHN</name>
<gene>
    <name evidence="1" type="ORF">NSE01_06520</name>
</gene>
<dbReference type="EMBL" id="BJYR01000005">
    <property type="protein sequence ID" value="GEN98819.1"/>
    <property type="molecule type" value="Genomic_DNA"/>
</dbReference>
<evidence type="ECO:0000313" key="1">
    <source>
        <dbReference type="EMBL" id="GEN98819.1"/>
    </source>
</evidence>
<keyword evidence="2" id="KW-1185">Reference proteome</keyword>
<protein>
    <submittedName>
        <fullName evidence="1">Uncharacterized protein</fullName>
    </submittedName>
</protein>
<dbReference type="AlphaFoldDB" id="A0A512AGK6"/>
<accession>A0A512AGK6</accession>